<accession>A0A2R3Z3I4</accession>
<dbReference type="InterPro" id="IPR013762">
    <property type="entry name" value="Integrase-like_cat_sf"/>
</dbReference>
<dbReference type="AlphaFoldDB" id="A0A2R3Z3I4"/>
<dbReference type="CDD" id="cd01185">
    <property type="entry name" value="INTN1_C_like"/>
    <property type="match status" value="1"/>
</dbReference>
<dbReference type="PROSITE" id="PS51898">
    <property type="entry name" value="TYR_RECOMBINASE"/>
    <property type="match status" value="1"/>
</dbReference>
<evidence type="ECO:0000313" key="9">
    <source>
        <dbReference type="Proteomes" id="UP000241507"/>
    </source>
</evidence>
<dbReference type="InterPro" id="IPR025269">
    <property type="entry name" value="SAM-like_dom"/>
</dbReference>
<dbReference type="InterPro" id="IPR044068">
    <property type="entry name" value="CB"/>
</dbReference>
<dbReference type="InterPro" id="IPR035386">
    <property type="entry name" value="Arm-DNA-bind_5"/>
</dbReference>
<evidence type="ECO:0000256" key="5">
    <source>
        <dbReference type="PROSITE-ProRule" id="PRU01248"/>
    </source>
</evidence>
<keyword evidence="4" id="KW-0233">DNA recombination</keyword>
<gene>
    <name evidence="8" type="ORF">C7S20_05680</name>
</gene>
<dbReference type="InterPro" id="IPR011010">
    <property type="entry name" value="DNA_brk_join_enz"/>
</dbReference>
<dbReference type="Pfam" id="PF13102">
    <property type="entry name" value="Phage_int_SAM_5"/>
    <property type="match status" value="1"/>
</dbReference>
<dbReference type="Pfam" id="PF00589">
    <property type="entry name" value="Phage_integrase"/>
    <property type="match status" value="1"/>
</dbReference>
<dbReference type="RefSeq" id="WP_107011576.1">
    <property type="nucleotide sequence ID" value="NZ_CP028136.1"/>
</dbReference>
<dbReference type="GO" id="GO:0006310">
    <property type="term" value="P:DNA recombination"/>
    <property type="evidence" value="ECO:0007669"/>
    <property type="project" value="UniProtKB-KW"/>
</dbReference>
<reference evidence="9" key="1">
    <citation type="submission" date="2018-03" db="EMBL/GenBank/DDBJ databases">
        <title>Gramella fulva sp. nov., isolated from a dry surface of tidal flat.</title>
        <authorList>
            <person name="Hwang S.H."/>
            <person name="Hwang W.M."/>
            <person name="Kang K."/>
            <person name="Ahn T.-Y."/>
        </authorList>
    </citation>
    <scope>NUCLEOTIDE SEQUENCE [LARGE SCALE GENOMIC DNA]</scope>
    <source>
        <strain evidence="9">SH35</strain>
    </source>
</reference>
<organism evidence="8 9">
    <name type="scientific">Christiangramia fulva</name>
    <dbReference type="NCBI Taxonomy" id="2126553"/>
    <lineage>
        <taxon>Bacteria</taxon>
        <taxon>Pseudomonadati</taxon>
        <taxon>Bacteroidota</taxon>
        <taxon>Flavobacteriia</taxon>
        <taxon>Flavobacteriales</taxon>
        <taxon>Flavobacteriaceae</taxon>
        <taxon>Christiangramia</taxon>
    </lineage>
</organism>
<dbReference type="InterPro" id="IPR002104">
    <property type="entry name" value="Integrase_catalytic"/>
</dbReference>
<dbReference type="Gene3D" id="1.10.443.10">
    <property type="entry name" value="Intergrase catalytic core"/>
    <property type="match status" value="1"/>
</dbReference>
<dbReference type="OrthoDB" id="1094492at2"/>
<dbReference type="InterPro" id="IPR010998">
    <property type="entry name" value="Integrase_recombinase_N"/>
</dbReference>
<evidence type="ECO:0000256" key="4">
    <source>
        <dbReference type="ARBA" id="ARBA00023172"/>
    </source>
</evidence>
<dbReference type="Pfam" id="PF17293">
    <property type="entry name" value="Arm-DNA-bind_5"/>
    <property type="match status" value="1"/>
</dbReference>
<protein>
    <submittedName>
        <fullName evidence="8">Transposase</fullName>
    </submittedName>
</protein>
<dbReference type="Proteomes" id="UP000241507">
    <property type="component" value="Chromosome"/>
</dbReference>
<evidence type="ECO:0000313" key="8">
    <source>
        <dbReference type="EMBL" id="AVR44798.1"/>
    </source>
</evidence>
<keyword evidence="9" id="KW-1185">Reference proteome</keyword>
<dbReference type="PROSITE" id="PS51900">
    <property type="entry name" value="CB"/>
    <property type="match status" value="1"/>
</dbReference>
<dbReference type="GO" id="GO:0003677">
    <property type="term" value="F:DNA binding"/>
    <property type="evidence" value="ECO:0007669"/>
    <property type="project" value="UniProtKB-UniRule"/>
</dbReference>
<evidence type="ECO:0000256" key="2">
    <source>
        <dbReference type="ARBA" id="ARBA00022908"/>
    </source>
</evidence>
<evidence type="ECO:0000256" key="3">
    <source>
        <dbReference type="ARBA" id="ARBA00023125"/>
    </source>
</evidence>
<dbReference type="Gene3D" id="1.10.150.130">
    <property type="match status" value="1"/>
</dbReference>
<dbReference type="GO" id="GO:0015074">
    <property type="term" value="P:DNA integration"/>
    <property type="evidence" value="ECO:0007669"/>
    <property type="project" value="UniProtKB-KW"/>
</dbReference>
<dbReference type="PANTHER" id="PTHR30349">
    <property type="entry name" value="PHAGE INTEGRASE-RELATED"/>
    <property type="match status" value="1"/>
</dbReference>
<sequence length="405" mass="47797">MQTSANLAIDKRRIKNDQTFTIIIRLCHFQKTTSISTGKSIPLHFWDDKNKKVRANYGRKSDVNLLNQFLYEQLGKARNIINVLELKNELRFLSINQVKERISKRRKFDSFLEYGDKLVDDLIKANRLGSAKSYRGLLTRLRSYTKKKDLKFNDINYEFLVNFETFHLSNNNSLNGLASYLRTLRSIYNKAIKDRLIEKEAYPFHDYQIKTTPTSKRAIQYESVLKLLHYKTEEGSWPFHYKNYFLISYLLFGMSFIDMAFLKKKNIVADRIKFQRKKTSKNYNILITDQLNEILQFYLNGKENDDFILPILNSETLSEQYKQVQEARNRYNKGLRRIANKCGIREYLTSYVSRHSFATHAMLKDIPLHVISSMLGHSKLNTTQIYLDSLPTNVLDRYHKQLALT</sequence>
<keyword evidence="3 5" id="KW-0238">DNA-binding</keyword>
<comment type="similarity">
    <text evidence="1">Belongs to the 'phage' integrase family.</text>
</comment>
<dbReference type="InterPro" id="IPR050090">
    <property type="entry name" value="Tyrosine_recombinase_XerCD"/>
</dbReference>
<dbReference type="EMBL" id="CP028136">
    <property type="protein sequence ID" value="AVR44798.1"/>
    <property type="molecule type" value="Genomic_DNA"/>
</dbReference>
<evidence type="ECO:0000259" key="7">
    <source>
        <dbReference type="PROSITE" id="PS51900"/>
    </source>
</evidence>
<keyword evidence="2" id="KW-0229">DNA integration</keyword>
<dbReference type="SUPFAM" id="SSF56349">
    <property type="entry name" value="DNA breaking-rejoining enzymes"/>
    <property type="match status" value="1"/>
</dbReference>
<feature type="domain" description="Tyr recombinase" evidence="6">
    <location>
        <begin position="214"/>
        <end position="400"/>
    </location>
</feature>
<evidence type="ECO:0000256" key="1">
    <source>
        <dbReference type="ARBA" id="ARBA00008857"/>
    </source>
</evidence>
<name>A0A2R3Z3I4_9FLAO</name>
<dbReference type="KEGG" id="grs:C7S20_05680"/>
<evidence type="ECO:0000259" key="6">
    <source>
        <dbReference type="PROSITE" id="PS51898"/>
    </source>
</evidence>
<proteinExistence type="inferred from homology"/>
<feature type="domain" description="Core-binding (CB)" evidence="7">
    <location>
        <begin position="102"/>
        <end position="192"/>
    </location>
</feature>
<dbReference type="PANTHER" id="PTHR30349:SF64">
    <property type="entry name" value="PROPHAGE INTEGRASE INTD-RELATED"/>
    <property type="match status" value="1"/>
</dbReference>